<reference evidence="1 2" key="1">
    <citation type="journal article" date="2021" name="Hortic Res">
        <title>Chromosome-scale assembly of the Dendrobium chrysotoxum genome enhances the understanding of orchid evolution.</title>
        <authorList>
            <person name="Zhang Y."/>
            <person name="Zhang G.Q."/>
            <person name="Zhang D."/>
            <person name="Liu X.D."/>
            <person name="Xu X.Y."/>
            <person name="Sun W.H."/>
            <person name="Yu X."/>
            <person name="Zhu X."/>
            <person name="Wang Z.W."/>
            <person name="Zhao X."/>
            <person name="Zhong W.Y."/>
            <person name="Chen H."/>
            <person name="Yin W.L."/>
            <person name="Huang T."/>
            <person name="Niu S.C."/>
            <person name="Liu Z.J."/>
        </authorList>
    </citation>
    <scope>NUCLEOTIDE SEQUENCE [LARGE SCALE GENOMIC DNA]</scope>
    <source>
        <strain evidence="1">Lindl</strain>
    </source>
</reference>
<gene>
    <name evidence="1" type="ORF">IEQ34_009368</name>
</gene>
<dbReference type="AlphaFoldDB" id="A0AAV7H1P0"/>
<sequence length="140" mass="15898">MVILRSQQLFLSSGDGVAWMSHASVGNCRFLVSLDSFFMVVPRSLLFLSIGDGVSWMACTSTVDNWWIDLLVDEQRRILAHFLAVFFSPVIKWSVCRYHKMMQPQTAMLFQLFLSGGDGVAWMARASVGNRRFLVSLMPR</sequence>
<accession>A0AAV7H1P0</accession>
<evidence type="ECO:0000313" key="2">
    <source>
        <dbReference type="Proteomes" id="UP000775213"/>
    </source>
</evidence>
<protein>
    <submittedName>
        <fullName evidence="1">Uncharacterized protein</fullName>
    </submittedName>
</protein>
<proteinExistence type="predicted"/>
<evidence type="ECO:0000313" key="1">
    <source>
        <dbReference type="EMBL" id="KAH0461793.1"/>
    </source>
</evidence>
<organism evidence="1 2">
    <name type="scientific">Dendrobium chrysotoxum</name>
    <name type="common">Orchid</name>
    <dbReference type="NCBI Taxonomy" id="161865"/>
    <lineage>
        <taxon>Eukaryota</taxon>
        <taxon>Viridiplantae</taxon>
        <taxon>Streptophyta</taxon>
        <taxon>Embryophyta</taxon>
        <taxon>Tracheophyta</taxon>
        <taxon>Spermatophyta</taxon>
        <taxon>Magnoliopsida</taxon>
        <taxon>Liliopsida</taxon>
        <taxon>Asparagales</taxon>
        <taxon>Orchidaceae</taxon>
        <taxon>Epidendroideae</taxon>
        <taxon>Malaxideae</taxon>
        <taxon>Dendrobiinae</taxon>
        <taxon>Dendrobium</taxon>
    </lineage>
</organism>
<name>A0AAV7H1P0_DENCH</name>
<keyword evidence="2" id="KW-1185">Reference proteome</keyword>
<dbReference type="Proteomes" id="UP000775213">
    <property type="component" value="Unassembled WGS sequence"/>
</dbReference>
<comment type="caution">
    <text evidence="1">The sequence shown here is derived from an EMBL/GenBank/DDBJ whole genome shotgun (WGS) entry which is preliminary data.</text>
</comment>
<dbReference type="EMBL" id="JAGFBR010000009">
    <property type="protein sequence ID" value="KAH0461793.1"/>
    <property type="molecule type" value="Genomic_DNA"/>
</dbReference>